<keyword evidence="4" id="KW-1185">Reference proteome</keyword>
<dbReference type="AlphaFoldDB" id="A0A8K0UT17"/>
<accession>A0A8K0UT17</accession>
<reference evidence="3" key="1">
    <citation type="journal article" date="2021" name="New Phytol.">
        <title>Evolutionary innovations through gain and loss of genes in the ectomycorrhizal Boletales.</title>
        <authorList>
            <person name="Wu G."/>
            <person name="Miyauchi S."/>
            <person name="Morin E."/>
            <person name="Kuo A."/>
            <person name="Drula E."/>
            <person name="Varga T."/>
            <person name="Kohler A."/>
            <person name="Feng B."/>
            <person name="Cao Y."/>
            <person name="Lipzen A."/>
            <person name="Daum C."/>
            <person name="Hundley H."/>
            <person name="Pangilinan J."/>
            <person name="Johnson J."/>
            <person name="Barry K."/>
            <person name="LaButti K."/>
            <person name="Ng V."/>
            <person name="Ahrendt S."/>
            <person name="Min B."/>
            <person name="Choi I.G."/>
            <person name="Park H."/>
            <person name="Plett J.M."/>
            <person name="Magnuson J."/>
            <person name="Spatafora J.W."/>
            <person name="Nagy L.G."/>
            <person name="Henrissat B."/>
            <person name="Grigoriev I.V."/>
            <person name="Yang Z.L."/>
            <person name="Xu J."/>
            <person name="Martin F.M."/>
        </authorList>
    </citation>
    <scope>NUCLEOTIDE SEQUENCE</scope>
    <source>
        <strain evidence="3">KKN 215</strain>
    </source>
</reference>
<evidence type="ECO:0000256" key="2">
    <source>
        <dbReference type="SAM" id="SignalP"/>
    </source>
</evidence>
<proteinExistence type="predicted"/>
<feature type="compositionally biased region" description="Polar residues" evidence="1">
    <location>
        <begin position="233"/>
        <end position="253"/>
    </location>
</feature>
<evidence type="ECO:0000256" key="1">
    <source>
        <dbReference type="SAM" id="MobiDB-lite"/>
    </source>
</evidence>
<evidence type="ECO:0000313" key="3">
    <source>
        <dbReference type="EMBL" id="KAH8102718.1"/>
    </source>
</evidence>
<name>A0A8K0UT17_9AGAR</name>
<sequence>MMIYAPSVLLVLFAATTSAALVNRTIDDQNGDEVTKRQVEYTGLWRQGKDCPAALCSSRPSGDQIHDGTWHDASYFPSHEAPPQSLSFKFNGTAVYVYFILQKLQLTDVDVSIDGGPASNFNHVIDATSNVEFDFNVPIFVQEGLLNGEHTFTVTASGPNFVLMLFDYAIYTADDSGPSISLSLPSSSLQPSFSNTPHLSGSISASQQPPSLLSVPLPSLSTVLVTVTPSPSKSDTLATPEATSTRMVASPVPTQSSGHACSRREGHVFATFVGIVGCIAVILW</sequence>
<gene>
    <name evidence="3" type="ORF">BXZ70DRAFT_802396</name>
</gene>
<dbReference type="Gene3D" id="2.60.120.260">
    <property type="entry name" value="Galactose-binding domain-like"/>
    <property type="match status" value="1"/>
</dbReference>
<keyword evidence="2" id="KW-0732">Signal</keyword>
<feature type="chain" id="PRO_5035420094" evidence="2">
    <location>
        <begin position="20"/>
        <end position="284"/>
    </location>
</feature>
<dbReference type="Proteomes" id="UP000813824">
    <property type="component" value="Unassembled WGS sequence"/>
</dbReference>
<evidence type="ECO:0000313" key="4">
    <source>
        <dbReference type="Proteomes" id="UP000813824"/>
    </source>
</evidence>
<feature type="signal peptide" evidence="2">
    <location>
        <begin position="1"/>
        <end position="19"/>
    </location>
</feature>
<protein>
    <submittedName>
        <fullName evidence="3">Uncharacterized protein</fullName>
    </submittedName>
</protein>
<dbReference type="OrthoDB" id="2758521at2759"/>
<comment type="caution">
    <text evidence="3">The sequence shown here is derived from an EMBL/GenBank/DDBJ whole genome shotgun (WGS) entry which is preliminary data.</text>
</comment>
<dbReference type="EMBL" id="JAEVFJ010000009">
    <property type="protein sequence ID" value="KAH8102718.1"/>
    <property type="molecule type" value="Genomic_DNA"/>
</dbReference>
<feature type="region of interest" description="Disordered" evidence="1">
    <location>
        <begin position="228"/>
        <end position="253"/>
    </location>
</feature>
<organism evidence="3 4">
    <name type="scientific">Cristinia sonorae</name>
    <dbReference type="NCBI Taxonomy" id="1940300"/>
    <lineage>
        <taxon>Eukaryota</taxon>
        <taxon>Fungi</taxon>
        <taxon>Dikarya</taxon>
        <taxon>Basidiomycota</taxon>
        <taxon>Agaricomycotina</taxon>
        <taxon>Agaricomycetes</taxon>
        <taxon>Agaricomycetidae</taxon>
        <taxon>Agaricales</taxon>
        <taxon>Pleurotineae</taxon>
        <taxon>Stephanosporaceae</taxon>
        <taxon>Cristinia</taxon>
    </lineage>
</organism>